<protein>
    <submittedName>
        <fullName evidence="1">Uncharacterized protein</fullName>
    </submittedName>
</protein>
<gene>
    <name evidence="1" type="ORF">UFOVP29_296</name>
</gene>
<name>A0A6J5KQN8_9CAUD</name>
<proteinExistence type="predicted"/>
<reference evidence="1" key="1">
    <citation type="submission" date="2020-04" db="EMBL/GenBank/DDBJ databases">
        <authorList>
            <person name="Chiriac C."/>
            <person name="Salcher M."/>
            <person name="Ghai R."/>
            <person name="Kavagutti S V."/>
        </authorList>
    </citation>
    <scope>NUCLEOTIDE SEQUENCE</scope>
</reference>
<organism evidence="1">
    <name type="scientific">uncultured Caudovirales phage</name>
    <dbReference type="NCBI Taxonomy" id="2100421"/>
    <lineage>
        <taxon>Viruses</taxon>
        <taxon>Duplodnaviria</taxon>
        <taxon>Heunggongvirae</taxon>
        <taxon>Uroviricota</taxon>
        <taxon>Caudoviricetes</taxon>
        <taxon>Peduoviridae</taxon>
        <taxon>Maltschvirus</taxon>
        <taxon>Maltschvirus maltsch</taxon>
    </lineage>
</organism>
<evidence type="ECO:0000313" key="1">
    <source>
        <dbReference type="EMBL" id="CAB4123137.1"/>
    </source>
</evidence>
<sequence length="203" mass="22275">MQEHIPGQITGHVLITDFLTQEVLADTHNAINWENFSLSLANVLANEPRGWIQDMVFGNGGATVSGTGVISYRPPNIIGQSAALYNQTYSKVVNDKDKNQLDTDTTKNLTHVNHVVGTYYSDVMVTCVLDLGEPDGQEAFDTATDFTSDYVFNELGLRAFSELGPDIKTSGPGLLLTHAVFSPIQKSLNRQIQIVYTLRLQTA</sequence>
<accession>A0A6J5KQN8</accession>
<dbReference type="EMBL" id="LR796167">
    <property type="protein sequence ID" value="CAB4123137.1"/>
    <property type="molecule type" value="Genomic_DNA"/>
</dbReference>